<comment type="domain">
    <text evidence="4">Possesses an unusual extended V-shaped dimeric structure with each monomer consisting of three distinct domains arranged along a curved 'spinal' alpha-helix. The N-terminal catalytic domain specifically recognizes the glutamate moiety of the substrate. The second domain is the NADPH-binding domain, and the third C-terminal domain is responsible for dimerization.</text>
</comment>
<organism evidence="11 12">
    <name type="scientific">Clostridium cadaveris</name>
    <dbReference type="NCBI Taxonomy" id="1529"/>
    <lineage>
        <taxon>Bacteria</taxon>
        <taxon>Bacillati</taxon>
        <taxon>Bacillota</taxon>
        <taxon>Clostridia</taxon>
        <taxon>Eubacteriales</taxon>
        <taxon>Clostridiaceae</taxon>
        <taxon>Clostridium</taxon>
    </lineage>
</organism>
<dbReference type="InterPro" id="IPR006151">
    <property type="entry name" value="Shikm_DH/Glu-tRNA_Rdtase"/>
</dbReference>
<keyword evidence="12" id="KW-1185">Reference proteome</keyword>
<dbReference type="STRING" id="1529.SAMN04487885_109110"/>
<evidence type="ECO:0000256" key="5">
    <source>
        <dbReference type="PIRSR" id="PIRSR000445-1"/>
    </source>
</evidence>
<dbReference type="EC" id="1.2.1.70" evidence="4"/>
<dbReference type="Pfam" id="PF05201">
    <property type="entry name" value="GlutR_N"/>
    <property type="match status" value="1"/>
</dbReference>
<feature type="binding site" evidence="4 6">
    <location>
        <position position="118"/>
    </location>
    <ligand>
        <name>substrate</name>
    </ligand>
</feature>
<evidence type="ECO:0000256" key="4">
    <source>
        <dbReference type="HAMAP-Rule" id="MF_00087"/>
    </source>
</evidence>
<dbReference type="InterPro" id="IPR000343">
    <property type="entry name" value="4pyrrol_synth_GluRdtase"/>
</dbReference>
<feature type="site" description="Important for activity" evidence="4 8">
    <location>
        <position position="97"/>
    </location>
</feature>
<comment type="subunit">
    <text evidence="4">Homodimer.</text>
</comment>
<evidence type="ECO:0000259" key="9">
    <source>
        <dbReference type="Pfam" id="PF01488"/>
    </source>
</evidence>
<sequence length="399" mass="45285">MNIVMVSVDYKSAKIEGREKFSFTTNKVREAVRNIKATPLVRGAVLISTCNRTELYLSCEEECEINPVELLCREANVNHMDMPDIFNIKYNEDAINHVMEVACGLRSMILCEDQIITQVKTAAQIAREEKATDSILETLFRLAATCGKKAKTKVKVRAVPTSVADQAICMLEDKYGIKNKKILVIGNGEMGRICSSKLVEKGADVTVTLRTYKYGVNIVPFGCKTIPYDEREKIIPNMNMIISATASPHYTITKDMLKIINNDLILVDLAVPRDIDSEIEGKDFITCYNIDSLAKGEELNNVEAIKKIREIIQEEEEQFFKWYNIHLCQSQINGIKNVITKRVSGGLDIDYEDDLSFEILEKAVHKTIDICLRSIKDELTPEFLENMKYQMTKKQGDKR</sequence>
<dbReference type="HAMAP" id="MF_00087">
    <property type="entry name" value="Glu_tRNA_reductase"/>
    <property type="match status" value="1"/>
</dbReference>
<dbReference type="PANTHER" id="PTHR43013">
    <property type="entry name" value="GLUTAMYL-TRNA REDUCTASE"/>
    <property type="match status" value="1"/>
</dbReference>
<keyword evidence="2 4" id="KW-0560">Oxidoreductase</keyword>
<keyword evidence="1 4" id="KW-0521">NADP</keyword>
<dbReference type="NCBIfam" id="TIGR01035">
    <property type="entry name" value="hemA"/>
    <property type="match status" value="1"/>
</dbReference>
<dbReference type="Gene3D" id="3.30.460.30">
    <property type="entry name" value="Glutamyl-tRNA reductase, N-terminal domain"/>
    <property type="match status" value="1"/>
</dbReference>
<evidence type="ECO:0000256" key="8">
    <source>
        <dbReference type="PIRSR" id="PIRSR000445-4"/>
    </source>
</evidence>
<dbReference type="GO" id="GO:0008883">
    <property type="term" value="F:glutamyl-tRNA reductase activity"/>
    <property type="evidence" value="ECO:0007669"/>
    <property type="project" value="UniProtKB-UniRule"/>
</dbReference>
<dbReference type="GO" id="GO:0050661">
    <property type="term" value="F:NADP binding"/>
    <property type="evidence" value="ECO:0007669"/>
    <property type="project" value="InterPro"/>
</dbReference>
<dbReference type="UniPathway" id="UPA00251">
    <property type="reaction ID" value="UER00316"/>
</dbReference>
<dbReference type="GeneID" id="90545823"/>
<evidence type="ECO:0000313" key="11">
    <source>
        <dbReference type="EMBL" id="SFF76224.1"/>
    </source>
</evidence>
<comment type="miscellaneous">
    <text evidence="4">During catalysis, the active site Cys acts as a nucleophile attacking the alpha-carbonyl group of tRNA-bound glutamate with the formation of a thioester intermediate between enzyme and glutamate, and the concomitant release of tRNA(Glu). The thioester intermediate is finally reduced by direct hydride transfer from NADPH, to form the product GSA.</text>
</comment>
<dbReference type="OrthoDB" id="110209at2"/>
<evidence type="ECO:0000256" key="3">
    <source>
        <dbReference type="ARBA" id="ARBA00023244"/>
    </source>
</evidence>
<dbReference type="InterPro" id="IPR015895">
    <property type="entry name" value="4pyrrol_synth_GluRdtase_N"/>
</dbReference>
<evidence type="ECO:0000313" key="12">
    <source>
        <dbReference type="Proteomes" id="UP000182135"/>
    </source>
</evidence>
<dbReference type="Pfam" id="PF01488">
    <property type="entry name" value="Shikimate_DH"/>
    <property type="match status" value="1"/>
</dbReference>
<reference evidence="11 12" key="1">
    <citation type="submission" date="2016-10" db="EMBL/GenBank/DDBJ databases">
        <authorList>
            <person name="de Groot N.N."/>
        </authorList>
    </citation>
    <scope>NUCLEOTIDE SEQUENCE [LARGE SCALE GENOMIC DNA]</scope>
    <source>
        <strain evidence="11 12">NLAE-zl-G419</strain>
    </source>
</reference>
<evidence type="ECO:0000256" key="2">
    <source>
        <dbReference type="ARBA" id="ARBA00023002"/>
    </source>
</evidence>
<dbReference type="Proteomes" id="UP000182135">
    <property type="component" value="Unassembled WGS sequence"/>
</dbReference>
<dbReference type="eggNOG" id="COG0373">
    <property type="taxonomic scope" value="Bacteria"/>
</dbReference>
<keyword evidence="3 4" id="KW-0627">Porphyrin biosynthesis</keyword>
<gene>
    <name evidence="4" type="primary">hemA</name>
    <name evidence="11" type="ORF">SAMN04487885_109110</name>
</gene>
<dbReference type="Gene3D" id="3.40.50.720">
    <property type="entry name" value="NAD(P)-binding Rossmann-like Domain"/>
    <property type="match status" value="1"/>
</dbReference>
<evidence type="ECO:0000256" key="1">
    <source>
        <dbReference type="ARBA" id="ARBA00022857"/>
    </source>
</evidence>
<dbReference type="RefSeq" id="WP_074845326.1">
    <property type="nucleotide sequence ID" value="NZ_BAAACD010000005.1"/>
</dbReference>
<evidence type="ECO:0000259" key="10">
    <source>
        <dbReference type="Pfam" id="PF05201"/>
    </source>
</evidence>
<dbReference type="SUPFAM" id="SSF51735">
    <property type="entry name" value="NAD(P)-binding Rossmann-fold domains"/>
    <property type="match status" value="1"/>
</dbReference>
<feature type="domain" description="Quinate/shikimate 5-dehydrogenase/glutamyl-tRNA reductase" evidence="9">
    <location>
        <begin position="177"/>
        <end position="294"/>
    </location>
</feature>
<feature type="domain" description="Glutamyl-tRNA reductase N-terminal" evidence="10">
    <location>
        <begin position="6"/>
        <end position="153"/>
    </location>
</feature>
<feature type="active site" description="Nucleophile" evidence="4 5">
    <location>
        <position position="50"/>
    </location>
</feature>
<accession>A0A1I2LAA1</accession>
<comment type="similarity">
    <text evidence="4">Belongs to the glutamyl-tRNA reductase family.</text>
</comment>
<feature type="binding site" evidence="4 6">
    <location>
        <begin position="49"/>
        <end position="52"/>
    </location>
    <ligand>
        <name>substrate</name>
    </ligand>
</feature>
<dbReference type="EMBL" id="FOOE01000009">
    <property type="protein sequence ID" value="SFF76224.1"/>
    <property type="molecule type" value="Genomic_DNA"/>
</dbReference>
<dbReference type="InterPro" id="IPR036343">
    <property type="entry name" value="GluRdtase_N_sf"/>
</dbReference>
<evidence type="ECO:0000256" key="7">
    <source>
        <dbReference type="PIRSR" id="PIRSR000445-3"/>
    </source>
</evidence>
<dbReference type="CDD" id="cd05213">
    <property type="entry name" value="NAD_bind_Glutamyl_tRNA_reduct"/>
    <property type="match status" value="1"/>
</dbReference>
<feature type="binding site" evidence="4 6">
    <location>
        <begin position="112"/>
        <end position="114"/>
    </location>
    <ligand>
        <name>substrate</name>
    </ligand>
</feature>
<dbReference type="GO" id="GO:0019353">
    <property type="term" value="P:protoporphyrinogen IX biosynthetic process from glutamate"/>
    <property type="evidence" value="ECO:0007669"/>
    <property type="project" value="TreeGrafter"/>
</dbReference>
<comment type="pathway">
    <text evidence="4">Porphyrin-containing compound metabolism; protoporphyrin-IX biosynthesis; 5-aminolevulinate from L-glutamyl-tRNA(Glu): step 1/2.</text>
</comment>
<comment type="function">
    <text evidence="4">Catalyzes the NADPH-dependent reduction of glutamyl-tRNA(Glu) to glutamate 1-semialdehyde (GSA).</text>
</comment>
<name>A0A1I2LAA1_9CLOT</name>
<dbReference type="PANTHER" id="PTHR43013:SF1">
    <property type="entry name" value="GLUTAMYL-TRNA REDUCTASE"/>
    <property type="match status" value="1"/>
</dbReference>
<dbReference type="PIRSF" id="PIRSF000445">
    <property type="entry name" value="4pyrrol_synth_GluRdtase"/>
    <property type="match status" value="1"/>
</dbReference>
<dbReference type="AlphaFoldDB" id="A0A1I2LAA1"/>
<feature type="binding site" evidence="4 7">
    <location>
        <begin position="186"/>
        <end position="191"/>
    </location>
    <ligand>
        <name>NADP(+)</name>
        <dbReference type="ChEBI" id="CHEBI:58349"/>
    </ligand>
</feature>
<protein>
    <recommendedName>
        <fullName evidence="4">Glutamyl-tRNA reductase</fullName>
        <shortName evidence="4">GluTR</shortName>
        <ecNumber evidence="4">1.2.1.70</ecNumber>
    </recommendedName>
</protein>
<proteinExistence type="inferred from homology"/>
<evidence type="ECO:0000256" key="6">
    <source>
        <dbReference type="PIRSR" id="PIRSR000445-2"/>
    </source>
</evidence>
<comment type="catalytic activity">
    <reaction evidence="4">
        <text>(S)-4-amino-5-oxopentanoate + tRNA(Glu) + NADP(+) = L-glutamyl-tRNA(Glu) + NADPH + H(+)</text>
        <dbReference type="Rhea" id="RHEA:12344"/>
        <dbReference type="Rhea" id="RHEA-COMP:9663"/>
        <dbReference type="Rhea" id="RHEA-COMP:9680"/>
        <dbReference type="ChEBI" id="CHEBI:15378"/>
        <dbReference type="ChEBI" id="CHEBI:57501"/>
        <dbReference type="ChEBI" id="CHEBI:57783"/>
        <dbReference type="ChEBI" id="CHEBI:58349"/>
        <dbReference type="ChEBI" id="CHEBI:78442"/>
        <dbReference type="ChEBI" id="CHEBI:78520"/>
        <dbReference type="EC" id="1.2.1.70"/>
    </reaction>
</comment>
<feature type="binding site" evidence="4 6">
    <location>
        <position position="107"/>
    </location>
    <ligand>
        <name>substrate</name>
    </ligand>
</feature>
<dbReference type="SUPFAM" id="SSF69742">
    <property type="entry name" value="Glutamyl tRNA-reductase catalytic, N-terminal domain"/>
    <property type="match status" value="1"/>
</dbReference>
<dbReference type="InterPro" id="IPR036291">
    <property type="entry name" value="NAD(P)-bd_dom_sf"/>
</dbReference>
<dbReference type="FunFam" id="3.30.460.30:FF:000001">
    <property type="entry name" value="Glutamyl-tRNA reductase"/>
    <property type="match status" value="1"/>
</dbReference>